<evidence type="ECO:0000313" key="17">
    <source>
        <dbReference type="Proteomes" id="UP000014417"/>
    </source>
</evidence>
<keyword evidence="4 13" id="KW-0963">Cytoplasm</keyword>
<dbReference type="InterPro" id="IPR056411">
    <property type="entry name" value="CysS_C"/>
</dbReference>
<dbReference type="RefSeq" id="WP_016456714.1">
    <property type="nucleotide sequence ID" value="NZ_KE150269.1"/>
</dbReference>
<dbReference type="GO" id="GO:0005524">
    <property type="term" value="F:ATP binding"/>
    <property type="evidence" value="ECO:0007669"/>
    <property type="project" value="UniProtKB-UniRule"/>
</dbReference>
<gene>
    <name evidence="13" type="primary">cysS</name>
    <name evidence="16" type="ORF">HMPREF9306_01908</name>
</gene>
<evidence type="ECO:0000256" key="11">
    <source>
        <dbReference type="ARBA" id="ARBA00023146"/>
    </source>
</evidence>
<dbReference type="PANTHER" id="PTHR10890">
    <property type="entry name" value="CYSTEINYL-TRNA SYNTHETASE"/>
    <property type="match status" value="1"/>
</dbReference>
<accession>S2WX68</accession>
<dbReference type="EMBL" id="AGZR01000009">
    <property type="protein sequence ID" value="EPD32339.1"/>
    <property type="molecule type" value="Genomic_DNA"/>
</dbReference>
<dbReference type="PRINTS" id="PR00983">
    <property type="entry name" value="TRNASYNTHCYS"/>
</dbReference>
<proteinExistence type="inferred from homology"/>
<keyword evidence="9 13" id="KW-0067">ATP-binding</keyword>
<feature type="binding site" evidence="13">
    <location>
        <position position="239"/>
    </location>
    <ligand>
        <name>Zn(2+)</name>
        <dbReference type="ChEBI" id="CHEBI:29105"/>
    </ligand>
</feature>
<evidence type="ECO:0000256" key="9">
    <source>
        <dbReference type="ARBA" id="ARBA00022840"/>
    </source>
</evidence>
<keyword evidence="5 13" id="KW-0436">Ligase</keyword>
<dbReference type="OrthoDB" id="9815130at2"/>
<dbReference type="SMART" id="SM00840">
    <property type="entry name" value="DALR_2"/>
    <property type="match status" value="1"/>
</dbReference>
<dbReference type="AlphaFoldDB" id="S2WX68"/>
<dbReference type="HAMAP" id="MF_00041">
    <property type="entry name" value="Cys_tRNA_synth"/>
    <property type="match status" value="1"/>
</dbReference>
<comment type="cofactor">
    <cofactor evidence="13">
        <name>Zn(2+)</name>
        <dbReference type="ChEBI" id="CHEBI:29105"/>
    </cofactor>
    <text evidence="13">Binds 1 zinc ion per subunit.</text>
</comment>
<dbReference type="InterPro" id="IPR024909">
    <property type="entry name" value="Cys-tRNA/MSH_ligase"/>
</dbReference>
<dbReference type="STRING" id="883161.HMPREF9306_01908"/>
<evidence type="ECO:0000256" key="6">
    <source>
        <dbReference type="ARBA" id="ARBA00022723"/>
    </source>
</evidence>
<comment type="catalytic activity">
    <reaction evidence="12 13">
        <text>tRNA(Cys) + L-cysteine + ATP = L-cysteinyl-tRNA(Cys) + AMP + diphosphate</text>
        <dbReference type="Rhea" id="RHEA:17773"/>
        <dbReference type="Rhea" id="RHEA-COMP:9661"/>
        <dbReference type="Rhea" id="RHEA-COMP:9679"/>
        <dbReference type="ChEBI" id="CHEBI:30616"/>
        <dbReference type="ChEBI" id="CHEBI:33019"/>
        <dbReference type="ChEBI" id="CHEBI:35235"/>
        <dbReference type="ChEBI" id="CHEBI:78442"/>
        <dbReference type="ChEBI" id="CHEBI:78517"/>
        <dbReference type="ChEBI" id="CHEBI:456215"/>
        <dbReference type="EC" id="6.1.1.16"/>
    </reaction>
</comment>
<evidence type="ECO:0000256" key="13">
    <source>
        <dbReference type="HAMAP-Rule" id="MF_00041"/>
    </source>
</evidence>
<dbReference type="InterPro" id="IPR014729">
    <property type="entry name" value="Rossmann-like_a/b/a_fold"/>
</dbReference>
<feature type="binding site" evidence="13">
    <location>
        <position position="273"/>
    </location>
    <ligand>
        <name>ATP</name>
        <dbReference type="ChEBI" id="CHEBI:30616"/>
    </ligand>
</feature>
<evidence type="ECO:0000256" key="1">
    <source>
        <dbReference type="ARBA" id="ARBA00004496"/>
    </source>
</evidence>
<keyword evidence="10 13" id="KW-0648">Protein biosynthesis</keyword>
<dbReference type="FunFam" id="3.40.50.620:FF:000068">
    <property type="entry name" value="Cysteine--tRNA ligase"/>
    <property type="match status" value="1"/>
</dbReference>
<keyword evidence="6 13" id="KW-0479">Metal-binding</keyword>
<keyword evidence="7 13" id="KW-0547">Nucleotide-binding</keyword>
<dbReference type="InterPro" id="IPR015273">
    <property type="entry name" value="Cys-tRNA-synt_Ia_DALR"/>
</dbReference>
<dbReference type="HOGENOM" id="CLU_013528_0_1_11"/>
<dbReference type="CDD" id="cd00672">
    <property type="entry name" value="CysRS_core"/>
    <property type="match status" value="1"/>
</dbReference>
<comment type="similarity">
    <text evidence="2 13">Belongs to the class-I aminoacyl-tRNA synthetase family.</text>
</comment>
<sequence>MTFHLYDEQLGKVVEFEPIIPGQVSIYHCGLTVQAPPHLGHIRKEIVFDVLRRWLEGCGLKVKVVANVTDIDDKIIAKSAEQGIEWYELAYAMELELHRAYTALGCRPPDYEPRATGHIPEQIELIQRLLERGHAYVADDGSANVYFDVRSWPQYGELSHQKISEMVNDEGADNKGKRDARDFALWKGHKEDEPETTSWPSPWGRGRPGWHLECSAMSLKYLGAEFDIHGGGMDLKFPHHENELAQSRAAGFGFAKYWMHNAFVTAAGEKMSKSLGNYARVTEVTKQYPARAVRLYLAQTHYRSVIEFSDTSLEEATARLSRIDGFLERAGISGAPQFRFEDLPEEFVKAMDDDLSTPAAVAVIYETVKAGNKALDSGHDASEQLKALRAMLHILGLDPLAPEWENTASGPDHTEIIDGLVKLVLDQRTAARERKDWANADAIRDTLTQLGIKVEDTPAGARWQIGG</sequence>
<dbReference type="Gene3D" id="1.20.120.1910">
    <property type="entry name" value="Cysteine-tRNA ligase, C-terminal anti-codon recognition domain"/>
    <property type="match status" value="1"/>
</dbReference>
<comment type="caution">
    <text evidence="16">The sequence shown here is derived from an EMBL/GenBank/DDBJ whole genome shotgun (WGS) entry which is preliminary data.</text>
</comment>
<dbReference type="PANTHER" id="PTHR10890:SF30">
    <property type="entry name" value="CYSTEINE--TRNA LIGASE"/>
    <property type="match status" value="1"/>
</dbReference>
<dbReference type="Pfam" id="PF23493">
    <property type="entry name" value="CysS_C"/>
    <property type="match status" value="1"/>
</dbReference>
<dbReference type="Pfam" id="PF09190">
    <property type="entry name" value="DALR_2"/>
    <property type="match status" value="1"/>
</dbReference>
<evidence type="ECO:0000256" key="2">
    <source>
        <dbReference type="ARBA" id="ARBA00005594"/>
    </source>
</evidence>
<keyword evidence="17" id="KW-1185">Reference proteome</keyword>
<evidence type="ECO:0000256" key="14">
    <source>
        <dbReference type="SAM" id="MobiDB-lite"/>
    </source>
</evidence>
<dbReference type="NCBIfam" id="TIGR00435">
    <property type="entry name" value="cysS"/>
    <property type="match status" value="1"/>
</dbReference>
<dbReference type="GO" id="GO:0006423">
    <property type="term" value="P:cysteinyl-tRNA aminoacylation"/>
    <property type="evidence" value="ECO:0007669"/>
    <property type="project" value="UniProtKB-UniRule"/>
</dbReference>
<evidence type="ECO:0000256" key="7">
    <source>
        <dbReference type="ARBA" id="ARBA00022741"/>
    </source>
</evidence>
<evidence type="ECO:0000256" key="4">
    <source>
        <dbReference type="ARBA" id="ARBA00022490"/>
    </source>
</evidence>
<comment type="subcellular location">
    <subcellularLocation>
        <location evidence="1 13">Cytoplasm</location>
    </subcellularLocation>
</comment>
<evidence type="ECO:0000256" key="5">
    <source>
        <dbReference type="ARBA" id="ARBA00022598"/>
    </source>
</evidence>
<dbReference type="SUPFAM" id="SSF47323">
    <property type="entry name" value="Anticodon-binding domain of a subclass of class I aminoacyl-tRNA synthetases"/>
    <property type="match status" value="1"/>
</dbReference>
<reference evidence="16 17" key="1">
    <citation type="submission" date="2013-04" db="EMBL/GenBank/DDBJ databases">
        <title>The Genome Sequence of Propionimicrobium lymphophilum ACS-093-V-SCH5.</title>
        <authorList>
            <consortium name="The Broad Institute Genomics Platform"/>
            <person name="Earl A."/>
            <person name="Ward D."/>
            <person name="Feldgarden M."/>
            <person name="Gevers D."/>
            <person name="Saerens B."/>
            <person name="Vaneechoutte M."/>
            <person name="Walker B."/>
            <person name="Young S."/>
            <person name="Zeng Q."/>
            <person name="Gargeya S."/>
            <person name="Fitzgerald M."/>
            <person name="Haas B."/>
            <person name="Abouelleil A."/>
            <person name="Allen A.W."/>
            <person name="Alvarado L."/>
            <person name="Arachchi H.M."/>
            <person name="Berlin A.M."/>
            <person name="Chapman S.B."/>
            <person name="Gainer-Dewar J."/>
            <person name="Goldberg J."/>
            <person name="Griggs A."/>
            <person name="Gujja S."/>
            <person name="Hansen M."/>
            <person name="Howarth C."/>
            <person name="Imamovic A."/>
            <person name="Ireland A."/>
            <person name="Larimer J."/>
            <person name="McCowan C."/>
            <person name="Murphy C."/>
            <person name="Pearson M."/>
            <person name="Poon T.W."/>
            <person name="Priest M."/>
            <person name="Roberts A."/>
            <person name="Saif S."/>
            <person name="Shea T."/>
            <person name="Sisk P."/>
            <person name="Sykes S."/>
            <person name="Wortman J."/>
            <person name="Nusbaum C."/>
            <person name="Birren B."/>
        </authorList>
    </citation>
    <scope>NUCLEOTIDE SEQUENCE [LARGE SCALE GENOMIC DNA]</scope>
    <source>
        <strain evidence="16 17">ACS-093-V-SCH5</strain>
    </source>
</reference>
<evidence type="ECO:0000259" key="15">
    <source>
        <dbReference type="SMART" id="SM00840"/>
    </source>
</evidence>
<dbReference type="Pfam" id="PF01406">
    <property type="entry name" value="tRNA-synt_1e"/>
    <property type="match status" value="1"/>
</dbReference>
<dbReference type="PATRIC" id="fig|883161.3.peg.1895"/>
<dbReference type="EC" id="6.1.1.16" evidence="13"/>
<feature type="binding site" evidence="13">
    <location>
        <position position="214"/>
    </location>
    <ligand>
        <name>Zn(2+)</name>
        <dbReference type="ChEBI" id="CHEBI:29105"/>
    </ligand>
</feature>
<dbReference type="InterPro" id="IPR009080">
    <property type="entry name" value="tRNAsynth_Ia_anticodon-bd"/>
</dbReference>
<protein>
    <recommendedName>
        <fullName evidence="13">Cysteine--tRNA ligase</fullName>
        <ecNumber evidence="13">6.1.1.16</ecNumber>
    </recommendedName>
    <alternativeName>
        <fullName evidence="13">Cysteinyl-tRNA synthetase</fullName>
        <shortName evidence="13">CysRS</shortName>
    </alternativeName>
</protein>
<dbReference type="Proteomes" id="UP000014417">
    <property type="component" value="Unassembled WGS sequence"/>
</dbReference>
<organism evidence="16 17">
    <name type="scientific">Propionimicrobium lymphophilum ACS-093-V-SCH5</name>
    <dbReference type="NCBI Taxonomy" id="883161"/>
    <lineage>
        <taxon>Bacteria</taxon>
        <taxon>Bacillati</taxon>
        <taxon>Actinomycetota</taxon>
        <taxon>Actinomycetes</taxon>
        <taxon>Propionibacteriales</taxon>
        <taxon>Propionibacteriaceae</taxon>
        <taxon>Propionimicrobium</taxon>
    </lineage>
</organism>
<evidence type="ECO:0000256" key="3">
    <source>
        <dbReference type="ARBA" id="ARBA00011245"/>
    </source>
</evidence>
<evidence type="ECO:0000256" key="8">
    <source>
        <dbReference type="ARBA" id="ARBA00022833"/>
    </source>
</evidence>
<feature type="region of interest" description="Disordered" evidence="14">
    <location>
        <begin position="185"/>
        <end position="204"/>
    </location>
</feature>
<dbReference type="SUPFAM" id="SSF52374">
    <property type="entry name" value="Nucleotidylyl transferase"/>
    <property type="match status" value="1"/>
</dbReference>
<evidence type="ECO:0000256" key="10">
    <source>
        <dbReference type="ARBA" id="ARBA00022917"/>
    </source>
</evidence>
<feature type="short sequence motif" description="'HIGH' region" evidence="13">
    <location>
        <begin position="31"/>
        <end position="41"/>
    </location>
</feature>
<feature type="short sequence motif" description="'KMSKS' region" evidence="13">
    <location>
        <begin position="270"/>
        <end position="274"/>
    </location>
</feature>
<dbReference type="GO" id="GO:0005829">
    <property type="term" value="C:cytosol"/>
    <property type="evidence" value="ECO:0007669"/>
    <property type="project" value="TreeGrafter"/>
</dbReference>
<name>S2WX68_9ACTN</name>
<dbReference type="GO" id="GO:0008270">
    <property type="term" value="F:zinc ion binding"/>
    <property type="evidence" value="ECO:0007669"/>
    <property type="project" value="UniProtKB-UniRule"/>
</dbReference>
<dbReference type="InterPro" id="IPR032678">
    <property type="entry name" value="tRNA-synt_1_cat_dom"/>
</dbReference>
<keyword evidence="8 13" id="KW-0862">Zinc</keyword>
<dbReference type="InterPro" id="IPR015803">
    <property type="entry name" value="Cys-tRNA-ligase"/>
</dbReference>
<evidence type="ECO:0000256" key="12">
    <source>
        <dbReference type="ARBA" id="ARBA00047398"/>
    </source>
</evidence>
<dbReference type="GO" id="GO:0004817">
    <property type="term" value="F:cysteine-tRNA ligase activity"/>
    <property type="evidence" value="ECO:0007669"/>
    <property type="project" value="UniProtKB-UniRule"/>
</dbReference>
<evidence type="ECO:0000313" key="16">
    <source>
        <dbReference type="EMBL" id="EPD32339.1"/>
    </source>
</evidence>
<comment type="subunit">
    <text evidence="3 13">Monomer.</text>
</comment>
<feature type="binding site" evidence="13">
    <location>
        <position position="243"/>
    </location>
    <ligand>
        <name>Zn(2+)</name>
        <dbReference type="ChEBI" id="CHEBI:29105"/>
    </ligand>
</feature>
<dbReference type="Gene3D" id="3.40.50.620">
    <property type="entry name" value="HUPs"/>
    <property type="match status" value="1"/>
</dbReference>
<keyword evidence="11 13" id="KW-0030">Aminoacyl-tRNA synthetase</keyword>
<feature type="binding site" evidence="13">
    <location>
        <position position="29"/>
    </location>
    <ligand>
        <name>Zn(2+)</name>
        <dbReference type="ChEBI" id="CHEBI:29105"/>
    </ligand>
</feature>
<feature type="domain" description="Cysteinyl-tRNA synthetase class Ia DALR" evidence="15">
    <location>
        <begin position="346"/>
        <end position="406"/>
    </location>
</feature>